<dbReference type="AlphaFoldDB" id="A0A7U9KVN7"/>
<evidence type="ECO:0000313" key="1">
    <source>
        <dbReference type="EMBL" id="GCD35608.1"/>
    </source>
</evidence>
<dbReference type="OrthoDB" id="4251306at2"/>
<dbReference type="EMBL" id="BHZC01000001">
    <property type="protein sequence ID" value="GCD35608.1"/>
    <property type="molecule type" value="Genomic_DNA"/>
</dbReference>
<sequence length="80" mass="8725">MLATFATVDCYSTLGFTPGECDECEGRAVVTFHRGPHEEIRECEQCRGTGVRHPCPHCSDGTDPVTEDTCETCNGYGSLH</sequence>
<protein>
    <recommendedName>
        <fullName evidence="3">Chaperone protein DnaJ</fullName>
    </recommendedName>
</protein>
<gene>
    <name evidence="1" type="ORF">OEIGOIKO_03354</name>
</gene>
<proteinExistence type="predicted"/>
<evidence type="ECO:0000313" key="2">
    <source>
        <dbReference type="Proteomes" id="UP000287830"/>
    </source>
</evidence>
<dbReference type="Gene3D" id="2.10.230.10">
    <property type="entry name" value="Heat shock protein DnaJ, cysteine-rich domain"/>
    <property type="match status" value="1"/>
</dbReference>
<evidence type="ECO:0008006" key="3">
    <source>
        <dbReference type="Google" id="ProtNLM"/>
    </source>
</evidence>
<dbReference type="SUPFAM" id="SSF57938">
    <property type="entry name" value="DnaJ/Hsp40 cysteine-rich domain"/>
    <property type="match status" value="1"/>
</dbReference>
<organism evidence="1 2">
    <name type="scientific">Streptomyces chrestomyceticus JCM 4735</name>
    <dbReference type="NCBI Taxonomy" id="1306181"/>
    <lineage>
        <taxon>Bacteria</taxon>
        <taxon>Bacillati</taxon>
        <taxon>Actinomycetota</taxon>
        <taxon>Actinomycetes</taxon>
        <taxon>Kitasatosporales</taxon>
        <taxon>Streptomycetaceae</taxon>
        <taxon>Streptomyces</taxon>
    </lineage>
</organism>
<dbReference type="Proteomes" id="UP000287830">
    <property type="component" value="Unassembled WGS sequence"/>
</dbReference>
<dbReference type="RefSeq" id="WP_125045492.1">
    <property type="nucleotide sequence ID" value="NZ_BHZC01000001.1"/>
</dbReference>
<reference evidence="1 2" key="1">
    <citation type="submission" date="2018-11" db="EMBL/GenBank/DDBJ databases">
        <title>Whole genome sequence of Streptomyces chrestomyceticus NBRC 13444(T).</title>
        <authorList>
            <person name="Komaki H."/>
            <person name="Tamura T."/>
        </authorList>
    </citation>
    <scope>NUCLEOTIDE SEQUENCE [LARGE SCALE GENOMIC DNA]</scope>
    <source>
        <strain evidence="1 2">NBRC 13444</strain>
    </source>
</reference>
<comment type="caution">
    <text evidence="1">The sequence shown here is derived from an EMBL/GenBank/DDBJ whole genome shotgun (WGS) entry which is preliminary data.</text>
</comment>
<dbReference type="InterPro" id="IPR036410">
    <property type="entry name" value="HSP_DnaJ_Cys-rich_dom_sf"/>
</dbReference>
<dbReference type="GeneID" id="95622271"/>
<name>A0A7U9KVN7_9ACTN</name>
<accession>A0A7U9KVN7</accession>